<keyword evidence="1" id="KW-0808">Transferase</keyword>
<dbReference type="HOGENOM" id="CLU_067437_0_0_12"/>
<protein>
    <submittedName>
        <fullName evidence="1">Inorganic polyphosphate/ATP-NAD kinase</fullName>
    </submittedName>
</protein>
<dbReference type="GO" id="GO:0003951">
    <property type="term" value="F:NAD+ kinase activity"/>
    <property type="evidence" value="ECO:0007669"/>
    <property type="project" value="InterPro"/>
</dbReference>
<dbReference type="Gene3D" id="2.60.200.30">
    <property type="entry name" value="Probable inorganic polyphosphate/atp-NAD kinase, domain 2"/>
    <property type="match status" value="1"/>
</dbReference>
<dbReference type="RefSeq" id="WP_014804954.1">
    <property type="nucleotide sequence ID" value="NC_018020.1"/>
</dbReference>
<dbReference type="PANTHER" id="PTHR13158:SF5">
    <property type="entry name" value="NAD KINASE 2, MITOCHONDRIAL"/>
    <property type="match status" value="1"/>
</dbReference>
<keyword evidence="2" id="KW-1185">Reference proteome</keyword>
<dbReference type="InterPro" id="IPR017437">
    <property type="entry name" value="ATP-NAD_kinase_PpnK-typ_C"/>
</dbReference>
<dbReference type="Gene3D" id="3.40.50.10330">
    <property type="entry name" value="Probable inorganic polyphosphate/atp-NAD kinase, domain 1"/>
    <property type="match status" value="1"/>
</dbReference>
<dbReference type="KEGG" id="tpx:Turpa_3843"/>
<evidence type="ECO:0000313" key="1">
    <source>
        <dbReference type="EMBL" id="AFM14477.1"/>
    </source>
</evidence>
<evidence type="ECO:0000313" key="2">
    <source>
        <dbReference type="Proteomes" id="UP000006048"/>
    </source>
</evidence>
<keyword evidence="1" id="KW-0418">Kinase</keyword>
<dbReference type="AlphaFoldDB" id="I4BB20"/>
<reference evidence="1 2" key="1">
    <citation type="submission" date="2012-06" db="EMBL/GenBank/DDBJ databases">
        <title>The complete chromosome of genome of Turneriella parva DSM 21527.</title>
        <authorList>
            <consortium name="US DOE Joint Genome Institute (JGI-PGF)"/>
            <person name="Lucas S."/>
            <person name="Han J."/>
            <person name="Lapidus A."/>
            <person name="Bruce D."/>
            <person name="Goodwin L."/>
            <person name="Pitluck S."/>
            <person name="Peters L."/>
            <person name="Kyrpides N."/>
            <person name="Mavromatis K."/>
            <person name="Ivanova N."/>
            <person name="Mikhailova N."/>
            <person name="Chertkov O."/>
            <person name="Detter J.C."/>
            <person name="Tapia R."/>
            <person name="Han C."/>
            <person name="Land M."/>
            <person name="Hauser L."/>
            <person name="Markowitz V."/>
            <person name="Cheng J.-F."/>
            <person name="Hugenholtz P."/>
            <person name="Woyke T."/>
            <person name="Wu D."/>
            <person name="Gronow S."/>
            <person name="Wellnitz S."/>
            <person name="Brambilla E."/>
            <person name="Klenk H.-P."/>
            <person name="Eisen J.A."/>
        </authorList>
    </citation>
    <scope>NUCLEOTIDE SEQUENCE [LARGE SCALE GENOMIC DNA]</scope>
    <source>
        <strain evidence="2">ATCC BAA-1111 / DSM 21527 / NCTC 11395 / H</strain>
    </source>
</reference>
<name>I4BB20_TURPD</name>
<sequence>MKDIAVVYKFSALESYSPRQIRKHRELNPELSVRLEAAHDDHARALDRFRKLLQSTRASITYFERDSLQQSLDAYRLVVSFGGDGTFINASHFIERSVLLGVNSSPENSVGHYCRFNLKSATATRRLEAQLGAMLEGKKPAVAETQLLRMHVGVQGRAVAFPVLNDVLFTEANPAATSRYTLRYRRSTHHQKSSGIWVTTPTGSTAAYASAGGKPFRQKELRFIVRELYSDDGRRLGAGSVKSGETLGIVSSMMNGALFVDGSHHRVPIALGEHLHIRAHDTHLRAIY</sequence>
<dbReference type="Proteomes" id="UP000006048">
    <property type="component" value="Chromosome"/>
</dbReference>
<organism evidence="1 2">
    <name type="scientific">Turneriella parva (strain ATCC BAA-1111 / DSM 21527 / NCTC 11395 / H)</name>
    <name type="common">Leptospira parva</name>
    <dbReference type="NCBI Taxonomy" id="869212"/>
    <lineage>
        <taxon>Bacteria</taxon>
        <taxon>Pseudomonadati</taxon>
        <taxon>Spirochaetota</taxon>
        <taxon>Spirochaetia</taxon>
        <taxon>Leptospirales</taxon>
        <taxon>Leptospiraceae</taxon>
        <taxon>Turneriella</taxon>
    </lineage>
</organism>
<dbReference type="STRING" id="869212.Turpa_3843"/>
<accession>I4BB20</accession>
<dbReference type="InterPro" id="IPR017438">
    <property type="entry name" value="ATP-NAD_kinase_N"/>
</dbReference>
<dbReference type="SUPFAM" id="SSF111331">
    <property type="entry name" value="NAD kinase/diacylglycerol kinase-like"/>
    <property type="match status" value="1"/>
</dbReference>
<dbReference type="EMBL" id="CP002959">
    <property type="protein sequence ID" value="AFM14477.1"/>
    <property type="molecule type" value="Genomic_DNA"/>
</dbReference>
<dbReference type="PANTHER" id="PTHR13158">
    <property type="match status" value="1"/>
</dbReference>
<gene>
    <name evidence="1" type="ordered locus">Turpa_3843</name>
</gene>
<dbReference type="InterPro" id="IPR016064">
    <property type="entry name" value="NAD/diacylglycerol_kinase_sf"/>
</dbReference>
<dbReference type="GO" id="GO:0019674">
    <property type="term" value="P:NAD+ metabolic process"/>
    <property type="evidence" value="ECO:0007669"/>
    <property type="project" value="InterPro"/>
</dbReference>
<dbReference type="OrthoDB" id="9774737at2"/>
<proteinExistence type="predicted"/>